<dbReference type="InterPro" id="IPR050863">
    <property type="entry name" value="CenT-Element_Derived"/>
</dbReference>
<dbReference type="PANTHER" id="PTHR19303:SF73">
    <property type="entry name" value="PROTEIN PDC2"/>
    <property type="match status" value="1"/>
</dbReference>
<feature type="non-terminal residue" evidence="2">
    <location>
        <position position="414"/>
    </location>
</feature>
<dbReference type="PANTHER" id="PTHR19303">
    <property type="entry name" value="TRANSPOSON"/>
    <property type="match status" value="1"/>
</dbReference>
<reference evidence="2 3" key="1">
    <citation type="submission" date="2021-06" db="EMBL/GenBank/DDBJ databases">
        <authorList>
            <person name="Kallberg Y."/>
            <person name="Tangrot J."/>
            <person name="Rosling A."/>
        </authorList>
    </citation>
    <scope>NUCLEOTIDE SEQUENCE [LARGE SCALE GENOMIC DNA]</scope>
    <source>
        <strain evidence="2 3">120-4 pot B 10/14</strain>
    </source>
</reference>
<accession>A0ABN7V2V5</accession>
<comment type="caution">
    <text evidence="2">The sequence shown here is derived from an EMBL/GenBank/DDBJ whole genome shotgun (WGS) entry which is preliminary data.</text>
</comment>
<dbReference type="Proteomes" id="UP000789901">
    <property type="component" value="Unassembled WGS sequence"/>
</dbReference>
<evidence type="ECO:0000313" key="2">
    <source>
        <dbReference type="EMBL" id="CAG8722039.1"/>
    </source>
</evidence>
<keyword evidence="3" id="KW-1185">Reference proteome</keyword>
<evidence type="ECO:0000259" key="1">
    <source>
        <dbReference type="Pfam" id="PF03184"/>
    </source>
</evidence>
<dbReference type="EMBL" id="CAJVQB010008693">
    <property type="protein sequence ID" value="CAG8722039.1"/>
    <property type="molecule type" value="Genomic_DNA"/>
</dbReference>
<protein>
    <submittedName>
        <fullName evidence="2">34525_t:CDS:1</fullName>
    </submittedName>
</protein>
<evidence type="ECO:0000313" key="3">
    <source>
        <dbReference type="Proteomes" id="UP000789901"/>
    </source>
</evidence>
<dbReference type="Pfam" id="PF03184">
    <property type="entry name" value="DDE_1"/>
    <property type="match status" value="1"/>
</dbReference>
<sequence length="414" mass="47570">MSDNDNEIISTKYNPNFTQQELANKFEIGWSTVAEILAQASYWLGLDEESTIAQQKRNRLPDHLQLEEILAYWFDLVLENHLTITGLILQEKAKQVAIVLNILHRIVDCSEAASAPIEKLPEFRQSLQNETSNYDLIDIYNCDETALYWLLEPSKSLTHGRISGIKKPKNWVTVMLTCNAVDRSMRCAHQKILLLLDNCLAHSVEGLNLRNVKVVFLPECTTAWLQPCDAGIIYSFKCYYRKLLLQNRIAAFDESNLTNQPPDPVTIYDAIQFVAQAWNKVSENTIIHFWHKTDINLETIDLTNEEEIELENLILQFQNSNNSEYLNISSCEFIEVDNNYTTGKMSTIEDIIAEMQENESEEELGQQIKPVTAIQAIMEFDAILGYIEQPESSLEIDIKVFAELKHIQKELVYL</sequence>
<feature type="domain" description="DDE-1" evidence="1">
    <location>
        <begin position="182"/>
        <end position="290"/>
    </location>
</feature>
<gene>
    <name evidence="2" type="ORF">GMARGA_LOCUS13606</name>
</gene>
<proteinExistence type="predicted"/>
<organism evidence="2 3">
    <name type="scientific">Gigaspora margarita</name>
    <dbReference type="NCBI Taxonomy" id="4874"/>
    <lineage>
        <taxon>Eukaryota</taxon>
        <taxon>Fungi</taxon>
        <taxon>Fungi incertae sedis</taxon>
        <taxon>Mucoromycota</taxon>
        <taxon>Glomeromycotina</taxon>
        <taxon>Glomeromycetes</taxon>
        <taxon>Diversisporales</taxon>
        <taxon>Gigasporaceae</taxon>
        <taxon>Gigaspora</taxon>
    </lineage>
</organism>
<dbReference type="InterPro" id="IPR004875">
    <property type="entry name" value="DDE_SF_endonuclease_dom"/>
</dbReference>
<name>A0ABN7V2V5_GIGMA</name>